<feature type="domain" description="DUF4351" evidence="1">
    <location>
        <begin position="260"/>
        <end position="318"/>
    </location>
</feature>
<reference evidence="2" key="1">
    <citation type="submission" date="2022-06" db="EMBL/GenBank/DDBJ databases">
        <title>Genome sequence of Phormidium yuhuli AB48 isolated from an industrial photobioreactor environment.</title>
        <authorList>
            <person name="Qiu Y."/>
            <person name="Noonan A.J.C."/>
            <person name="Dofher K."/>
            <person name="Koch M."/>
            <person name="Kieft B."/>
            <person name="Lin X."/>
            <person name="Ziels R.M."/>
            <person name="Hallam S.J."/>
        </authorList>
    </citation>
    <scope>NUCLEOTIDE SEQUENCE</scope>
    <source>
        <strain evidence="2">AB48</strain>
    </source>
</reference>
<evidence type="ECO:0000313" key="3">
    <source>
        <dbReference type="Proteomes" id="UP001056708"/>
    </source>
</evidence>
<dbReference type="RefSeq" id="WP_252662833.1">
    <property type="nucleotide sequence ID" value="NZ_CP098611.1"/>
</dbReference>
<evidence type="ECO:0000313" key="2">
    <source>
        <dbReference type="EMBL" id="USR90809.1"/>
    </source>
</evidence>
<sequence length="323" mass="38585">MTQEPKTDYDSPWKQLLEDDFQQFMEFFFPEAAAEIDWDQPVIFLDKELQQVVRDADLGKRLADKLVQVSLKRGDEVWVLIHVEVQNQPESNFAERMFCYYYRIRDRYSRQVASFAVLGDEQASWRPQQYSDELFNCRLDFRFPIVKLLDYQNRWEELEASDNVFAIVVMAHLKTQQTRHNGRERQRWKFALIRGLYQRGFESQEVISLLHFIDWLMNLPEELNQQLWQQVSRLQEEQRMQYLTSFERRARQEGIEQGIEQGVRLGKVELVRQLLSERLGSLDAEMPSRLDQLSSSQLDALARQLFQFQSLDDLDGWLNRLDS</sequence>
<evidence type="ECO:0000259" key="1">
    <source>
        <dbReference type="Pfam" id="PF14261"/>
    </source>
</evidence>
<protein>
    <submittedName>
        <fullName evidence="2">DUF4351 domain-containing protein</fullName>
    </submittedName>
</protein>
<proteinExistence type="predicted"/>
<dbReference type="PANTHER" id="PTHR35586">
    <property type="entry name" value="SLL1691 PROTEIN"/>
    <property type="match status" value="1"/>
</dbReference>
<gene>
    <name evidence="2" type="ORF">NEA10_18615</name>
</gene>
<dbReference type="PANTHER" id="PTHR35586:SF1">
    <property type="entry name" value="SLL1691 PROTEIN"/>
    <property type="match status" value="1"/>
</dbReference>
<accession>A0ABY5ANL6</accession>
<dbReference type="Proteomes" id="UP001056708">
    <property type="component" value="Chromosome"/>
</dbReference>
<organism evidence="2 3">
    <name type="scientific">Phormidium yuhuli AB48</name>
    <dbReference type="NCBI Taxonomy" id="2940671"/>
    <lineage>
        <taxon>Bacteria</taxon>
        <taxon>Bacillati</taxon>
        <taxon>Cyanobacteriota</taxon>
        <taxon>Cyanophyceae</taxon>
        <taxon>Oscillatoriophycideae</taxon>
        <taxon>Oscillatoriales</taxon>
        <taxon>Oscillatoriaceae</taxon>
        <taxon>Phormidium</taxon>
        <taxon>Phormidium yuhuli</taxon>
    </lineage>
</organism>
<name>A0ABY5ANL6_9CYAN</name>
<keyword evidence="3" id="KW-1185">Reference proteome</keyword>
<dbReference type="InterPro" id="IPR025587">
    <property type="entry name" value="DUF4351"/>
</dbReference>
<dbReference type="Pfam" id="PF14261">
    <property type="entry name" value="DUF4351"/>
    <property type="match status" value="1"/>
</dbReference>
<dbReference type="EMBL" id="CP098611">
    <property type="protein sequence ID" value="USR90809.1"/>
    <property type="molecule type" value="Genomic_DNA"/>
</dbReference>